<comment type="caution">
    <text evidence="1">The sequence shown here is derived from an EMBL/GenBank/DDBJ whole genome shotgun (WGS) entry which is preliminary data.</text>
</comment>
<dbReference type="RefSeq" id="WP_150150048.1">
    <property type="nucleotide sequence ID" value="NZ_QSND01000007.1"/>
</dbReference>
<sequence length="89" mass="10043">MFYFSTMSKIISIYNAVIVGENKTCIADHTIDFEENKISFEEIALLIGENKTIFKNVSALNVILFETDNKTTFMKSASLIGGNKISLRR</sequence>
<reference evidence="1 2" key="1">
    <citation type="submission" date="2018-08" db="EMBL/GenBank/DDBJ databases">
        <title>Bacillus phenotypic plasticity.</title>
        <authorList>
            <person name="Hurtado E."/>
        </authorList>
    </citation>
    <scope>NUCLEOTIDE SEQUENCE [LARGE SCALE GENOMIC DNA]</scope>
    <source>
        <strain evidence="1 2">427</strain>
    </source>
</reference>
<evidence type="ECO:0000313" key="2">
    <source>
        <dbReference type="Proteomes" id="UP000324326"/>
    </source>
</evidence>
<dbReference type="EMBL" id="QSND01000007">
    <property type="protein sequence ID" value="KAA6446976.1"/>
    <property type="molecule type" value="Genomic_DNA"/>
</dbReference>
<protein>
    <submittedName>
        <fullName evidence="1">Uncharacterized protein</fullName>
    </submittedName>
</protein>
<proteinExistence type="predicted"/>
<accession>A0A5M8RJD6</accession>
<dbReference type="Proteomes" id="UP000324326">
    <property type="component" value="Unassembled WGS sequence"/>
</dbReference>
<name>A0A5M8RJD6_9BACI</name>
<gene>
    <name evidence="1" type="ORF">DX927_23310</name>
</gene>
<dbReference type="AlphaFoldDB" id="A0A5M8RJD6"/>
<evidence type="ECO:0000313" key="1">
    <source>
        <dbReference type="EMBL" id="KAA6446976.1"/>
    </source>
</evidence>
<organism evidence="1 2">
    <name type="scientific">Bacillus swezeyi</name>
    <dbReference type="NCBI Taxonomy" id="1925020"/>
    <lineage>
        <taxon>Bacteria</taxon>
        <taxon>Bacillati</taxon>
        <taxon>Bacillota</taxon>
        <taxon>Bacilli</taxon>
        <taxon>Bacillales</taxon>
        <taxon>Bacillaceae</taxon>
        <taxon>Bacillus</taxon>
    </lineage>
</organism>